<dbReference type="Pfam" id="PF02668">
    <property type="entry name" value="TauD"/>
    <property type="match status" value="1"/>
</dbReference>
<comment type="cofactor">
    <cofactor evidence="1">
        <name>Fe(2+)</name>
        <dbReference type="ChEBI" id="CHEBI:29033"/>
    </cofactor>
</comment>
<accession>A0A0S4QPU2</accession>
<dbReference type="GO" id="GO:0051213">
    <property type="term" value="F:dioxygenase activity"/>
    <property type="evidence" value="ECO:0007669"/>
    <property type="project" value="UniProtKB-KW"/>
</dbReference>
<dbReference type="GO" id="GO:0017000">
    <property type="term" value="P:antibiotic biosynthetic process"/>
    <property type="evidence" value="ECO:0007669"/>
    <property type="project" value="UniProtKB-KW"/>
</dbReference>
<dbReference type="InterPro" id="IPR050411">
    <property type="entry name" value="AlphaKG_dependent_hydroxylases"/>
</dbReference>
<organism evidence="6 7">
    <name type="scientific">Parafrankia irregularis</name>
    <dbReference type="NCBI Taxonomy" id="795642"/>
    <lineage>
        <taxon>Bacteria</taxon>
        <taxon>Bacillati</taxon>
        <taxon>Actinomycetota</taxon>
        <taxon>Actinomycetes</taxon>
        <taxon>Frankiales</taxon>
        <taxon>Frankiaceae</taxon>
        <taxon>Parafrankia</taxon>
    </lineage>
</organism>
<keyword evidence="7" id="KW-1185">Reference proteome</keyword>
<dbReference type="EMBL" id="FAOZ01000008">
    <property type="protein sequence ID" value="CUU56550.1"/>
    <property type="molecule type" value="Genomic_DNA"/>
</dbReference>
<dbReference type="InterPro" id="IPR003819">
    <property type="entry name" value="TauD/TfdA-like"/>
</dbReference>
<evidence type="ECO:0000313" key="6">
    <source>
        <dbReference type="EMBL" id="CUU56550.1"/>
    </source>
</evidence>
<keyword evidence="6" id="KW-0223">Dioxygenase</keyword>
<keyword evidence="2" id="KW-0560">Oxidoreductase</keyword>
<dbReference type="InterPro" id="IPR042098">
    <property type="entry name" value="TauD-like_sf"/>
</dbReference>
<reference evidence="7" key="1">
    <citation type="submission" date="2015-11" db="EMBL/GenBank/DDBJ databases">
        <authorList>
            <person name="Varghese N."/>
        </authorList>
    </citation>
    <scope>NUCLEOTIDE SEQUENCE [LARGE SCALE GENOMIC DNA]</scope>
    <source>
        <strain evidence="7">DSM 45899</strain>
    </source>
</reference>
<evidence type="ECO:0000256" key="3">
    <source>
        <dbReference type="ARBA" id="ARBA00023004"/>
    </source>
</evidence>
<dbReference type="AlphaFoldDB" id="A0A0S4QPU2"/>
<name>A0A0S4QPU2_9ACTN</name>
<protein>
    <submittedName>
        <fullName evidence="6">Taurine catabolism dioxygenase TauD, TfdA family</fullName>
    </submittedName>
</protein>
<dbReference type="Proteomes" id="UP000198802">
    <property type="component" value="Unassembled WGS sequence"/>
</dbReference>
<evidence type="ECO:0000256" key="4">
    <source>
        <dbReference type="ARBA" id="ARBA00023194"/>
    </source>
</evidence>
<evidence type="ECO:0000256" key="1">
    <source>
        <dbReference type="ARBA" id="ARBA00001954"/>
    </source>
</evidence>
<dbReference type="SUPFAM" id="SSF51197">
    <property type="entry name" value="Clavaminate synthase-like"/>
    <property type="match status" value="1"/>
</dbReference>
<evidence type="ECO:0000313" key="7">
    <source>
        <dbReference type="Proteomes" id="UP000198802"/>
    </source>
</evidence>
<dbReference type="PANTHER" id="PTHR10696:SF56">
    <property type="entry name" value="TAUD_TFDA-LIKE DOMAIN-CONTAINING PROTEIN"/>
    <property type="match status" value="1"/>
</dbReference>
<gene>
    <name evidence="6" type="ORF">Ga0074812_10878</name>
</gene>
<dbReference type="PANTHER" id="PTHR10696">
    <property type="entry name" value="GAMMA-BUTYROBETAINE HYDROXYLASE-RELATED"/>
    <property type="match status" value="1"/>
</dbReference>
<dbReference type="RefSeq" id="WP_091277122.1">
    <property type="nucleotide sequence ID" value="NZ_FAOZ01000008.1"/>
</dbReference>
<keyword evidence="3" id="KW-0408">Iron</keyword>
<sequence>MANPTDPIFSPVELSIDHAPIWIGRDLRPEIYLHRIDDGHRADLVAEVRAASARLAARDVFRDRDLTGEDFSLSQLNTHLGALSAAVTNGPGFAVLRGLPVDELSEHESLVLIRGVAAQLGRIATQSRDGQLIRHVRAGHTLGDGRVRGHQTAERLWFHTDGADAALLLCLRAADRGGLSRVASAAAVHNAMLADAPDLVAELYQPFHFHMAGGNIPGGPPTFISTIFCLHREQFSTRFVRHTLLETQKITGAPLSSRALAAFDLLDEVADRLACDMELQPGDLQIVHNHCVLHSRTAYTDSDPRLARHLLRCWISLPVADRRPGAVERGLRGGWLTDDLQRVAASTWTPPSVPAGPAGGSA</sequence>
<keyword evidence="4" id="KW-0045">Antibiotic biosynthesis</keyword>
<evidence type="ECO:0000259" key="5">
    <source>
        <dbReference type="Pfam" id="PF02668"/>
    </source>
</evidence>
<feature type="domain" description="TauD/TfdA-like" evidence="5">
    <location>
        <begin position="64"/>
        <end position="314"/>
    </location>
</feature>
<dbReference type="Gene3D" id="3.60.130.10">
    <property type="entry name" value="Clavaminate synthase-like"/>
    <property type="match status" value="1"/>
</dbReference>
<evidence type="ECO:0000256" key="2">
    <source>
        <dbReference type="ARBA" id="ARBA00023002"/>
    </source>
</evidence>
<proteinExistence type="predicted"/>